<dbReference type="PROSITE" id="PS51257">
    <property type="entry name" value="PROKAR_LIPOPROTEIN"/>
    <property type="match status" value="1"/>
</dbReference>
<dbReference type="PANTHER" id="PTHR30404">
    <property type="entry name" value="N-ACETYLMURAMOYL-L-ALANINE AMIDASE"/>
    <property type="match status" value="1"/>
</dbReference>
<dbReference type="Gene3D" id="2.30.30.40">
    <property type="entry name" value="SH3 Domains"/>
    <property type="match status" value="1"/>
</dbReference>
<dbReference type="RefSeq" id="WP_262427926.1">
    <property type="nucleotide sequence ID" value="NZ_JACRTJ010000025.1"/>
</dbReference>
<evidence type="ECO:0000259" key="4">
    <source>
        <dbReference type="PROSITE" id="PS51781"/>
    </source>
</evidence>
<evidence type="ECO:0000256" key="1">
    <source>
        <dbReference type="ARBA" id="ARBA00022801"/>
    </source>
</evidence>
<evidence type="ECO:0000256" key="2">
    <source>
        <dbReference type="ARBA" id="ARBA00023316"/>
    </source>
</evidence>
<dbReference type="EMBL" id="JACRTJ010000025">
    <property type="protein sequence ID" value="MBC8599843.1"/>
    <property type="molecule type" value="Genomic_DNA"/>
</dbReference>
<feature type="domain" description="SH3b" evidence="4">
    <location>
        <begin position="90"/>
        <end position="156"/>
    </location>
</feature>
<accession>A0ABR7NUP7</accession>
<feature type="region of interest" description="Disordered" evidence="3">
    <location>
        <begin position="61"/>
        <end position="87"/>
    </location>
</feature>
<dbReference type="InterPro" id="IPR050695">
    <property type="entry name" value="N-acetylmuramoyl_amidase_3"/>
</dbReference>
<evidence type="ECO:0000256" key="3">
    <source>
        <dbReference type="SAM" id="MobiDB-lite"/>
    </source>
</evidence>
<dbReference type="Pfam" id="PF01520">
    <property type="entry name" value="Amidase_3"/>
    <property type="match status" value="1"/>
</dbReference>
<dbReference type="SMART" id="SM00287">
    <property type="entry name" value="SH3b"/>
    <property type="match status" value="1"/>
</dbReference>
<dbReference type="SUPFAM" id="SSF53187">
    <property type="entry name" value="Zn-dependent exopeptidases"/>
    <property type="match status" value="1"/>
</dbReference>
<dbReference type="SMART" id="SM00646">
    <property type="entry name" value="Ami_3"/>
    <property type="match status" value="1"/>
</dbReference>
<feature type="compositionally biased region" description="Low complexity" evidence="3">
    <location>
        <begin position="184"/>
        <end position="201"/>
    </location>
</feature>
<keyword evidence="6" id="KW-1185">Reference proteome</keyword>
<dbReference type="Proteomes" id="UP000647491">
    <property type="component" value="Unassembled WGS sequence"/>
</dbReference>
<organism evidence="5 6">
    <name type="scientific">Enterocloster hominis</name>
    <name type="common">ex Liu et al. 2021</name>
    <dbReference type="NCBI Taxonomy" id="2763663"/>
    <lineage>
        <taxon>Bacteria</taxon>
        <taxon>Bacillati</taxon>
        <taxon>Bacillota</taxon>
        <taxon>Clostridia</taxon>
        <taxon>Lachnospirales</taxon>
        <taxon>Lachnospiraceae</taxon>
        <taxon>Enterocloster</taxon>
    </lineage>
</organism>
<dbReference type="PANTHER" id="PTHR30404:SF0">
    <property type="entry name" value="N-ACETYLMURAMOYL-L-ALANINE AMIDASE AMIC"/>
    <property type="match status" value="1"/>
</dbReference>
<feature type="region of interest" description="Disordered" evidence="3">
    <location>
        <begin position="155"/>
        <end position="210"/>
    </location>
</feature>
<dbReference type="InterPro" id="IPR002508">
    <property type="entry name" value="MurNAc-LAA_cat"/>
</dbReference>
<evidence type="ECO:0000313" key="6">
    <source>
        <dbReference type="Proteomes" id="UP000647491"/>
    </source>
</evidence>
<dbReference type="Gene3D" id="3.40.630.40">
    <property type="entry name" value="Zn-dependent exopeptidases"/>
    <property type="match status" value="1"/>
</dbReference>
<dbReference type="PROSITE" id="PS51781">
    <property type="entry name" value="SH3B"/>
    <property type="match status" value="1"/>
</dbReference>
<dbReference type="InterPro" id="IPR003646">
    <property type="entry name" value="SH3-like_bac-type"/>
</dbReference>
<feature type="region of interest" description="Disordered" evidence="3">
    <location>
        <begin position="223"/>
        <end position="252"/>
    </location>
</feature>
<reference evidence="5 6" key="1">
    <citation type="submission" date="2020-08" db="EMBL/GenBank/DDBJ databases">
        <title>Genome public.</title>
        <authorList>
            <person name="Liu C."/>
            <person name="Sun Q."/>
        </authorList>
    </citation>
    <scope>NUCLEOTIDE SEQUENCE [LARGE SCALE GENOMIC DNA]</scope>
    <source>
        <strain evidence="5 6">BX10</strain>
    </source>
</reference>
<dbReference type="Pfam" id="PF08239">
    <property type="entry name" value="SH3_3"/>
    <property type="match status" value="1"/>
</dbReference>
<gene>
    <name evidence="5" type="ORF">H8708_11500</name>
</gene>
<keyword evidence="1" id="KW-0378">Hydrolase</keyword>
<evidence type="ECO:0000313" key="5">
    <source>
        <dbReference type="EMBL" id="MBC8599843.1"/>
    </source>
</evidence>
<name>A0ABR7NUP7_9FIRM</name>
<protein>
    <submittedName>
        <fullName evidence="5">N-acetylmuramoyl-L-alanine amidase</fullName>
    </submittedName>
</protein>
<sequence length="426" mass="45646">MKERIKGRKLLRLFLVCVLGTALLSGCGGMNRYQTMELETETEAASGTEDMAVITMGETAAEEDGTEAGESSPEEAAAAEPETEKYQPVDETVVVKADLLNVRKEDRADARIYVQLKNGEKLRRIGYNEEWSQVEYDGKTAYVASDLVEVWVEETDAPEAEPQTAKDSSAEPQAGPEGAPGSSGEDPQPAADGAGAVPADASGRAAEAQAEVPWNGHTVAIDAGHQAKPNAEKEPIGPGSETMKAKMPQGGVGAVSGVKEYELTLTLAKKLEKELKARGYHTVMIRTGHDVNLSNSQRSAMANDSEAEIFIRLHANSMENSSVYGALGMCMTAQNPYNAELHDQSYRLAKSIIDNICAQTGTKNRGVQEVDNSGEINWSQIPVAVVEAGFLSNPDEDRWLQDESYQDKLVAGIAAAVDSYFGGAAE</sequence>
<comment type="caution">
    <text evidence="5">The sequence shown here is derived from an EMBL/GenBank/DDBJ whole genome shotgun (WGS) entry which is preliminary data.</text>
</comment>
<dbReference type="CDD" id="cd02696">
    <property type="entry name" value="MurNAc-LAA"/>
    <property type="match status" value="1"/>
</dbReference>
<proteinExistence type="predicted"/>
<keyword evidence="2" id="KW-0961">Cell wall biogenesis/degradation</keyword>
<feature type="compositionally biased region" description="Low complexity" evidence="3">
    <location>
        <begin position="68"/>
        <end position="80"/>
    </location>
</feature>